<evidence type="ECO:0000256" key="1">
    <source>
        <dbReference type="SAM" id="MobiDB-lite"/>
    </source>
</evidence>
<dbReference type="PANTHER" id="PTHR13483">
    <property type="entry name" value="BOX C_D SNORNA PROTEIN 1-RELATED"/>
    <property type="match status" value="1"/>
</dbReference>
<evidence type="ECO:0000259" key="2">
    <source>
        <dbReference type="Pfam" id="PF25790"/>
    </source>
</evidence>
<protein>
    <submittedName>
        <fullName evidence="3">HIT zinc finger</fullName>
    </submittedName>
</protein>
<accession>A0ABR4PDT9</accession>
<name>A0ABR4PDT9_9HELO</name>
<feature type="region of interest" description="Disordered" evidence="1">
    <location>
        <begin position="274"/>
        <end position="312"/>
    </location>
</feature>
<keyword evidence="4" id="KW-1185">Reference proteome</keyword>
<sequence>MTPSGIDHDYNFLHSIEHKIERSEKEIIEERGLVDKKELQAARTGIHSRRRRQNKGDENIHRRLIETRTRVDRAPTGMKRNLENETSWSKNRKGINWQIEWISGDQRTLSKALDAWPLGYAYDEMLQDARRKTLTQEEKNAEYKKRKFAEDQEQKVKRIKTKDQSQHNGIARPFLQDPMTSTWSLWPSIPSVNDKELANSTKKKQRYHFYLHRPYTPSSFPKIVIPLDGTQPLQKLLEQRTLLEFPTIYVLENTPEEELPEKFMLEKDFFTITGQGPLPIHQKSPDDDDSSDQSSGSDLDDSEDGVEEGEIV</sequence>
<comment type="caution">
    <text evidence="3">The sequence shown here is derived from an EMBL/GenBank/DDBJ whole genome shotgun (WGS) entry which is preliminary data.</text>
</comment>
<feature type="compositionally biased region" description="Acidic residues" evidence="1">
    <location>
        <begin position="298"/>
        <end position="312"/>
    </location>
</feature>
<proteinExistence type="predicted"/>
<dbReference type="InterPro" id="IPR057721">
    <property type="entry name" value="BCD1_alpha/beta"/>
</dbReference>
<evidence type="ECO:0000313" key="4">
    <source>
        <dbReference type="Proteomes" id="UP001629113"/>
    </source>
</evidence>
<evidence type="ECO:0000313" key="3">
    <source>
        <dbReference type="EMBL" id="KAL3421489.1"/>
    </source>
</evidence>
<reference evidence="3 4" key="1">
    <citation type="submission" date="2024-06" db="EMBL/GenBank/DDBJ databases">
        <title>Complete genome of Phlyctema vagabunda strain 19-DSS-EL-015.</title>
        <authorList>
            <person name="Fiorenzani C."/>
        </authorList>
    </citation>
    <scope>NUCLEOTIDE SEQUENCE [LARGE SCALE GENOMIC DNA]</scope>
    <source>
        <strain evidence="3 4">19-DSS-EL-015</strain>
    </source>
</reference>
<dbReference type="Proteomes" id="UP001629113">
    <property type="component" value="Unassembled WGS sequence"/>
</dbReference>
<dbReference type="PANTHER" id="PTHR13483:SF11">
    <property type="entry name" value="ZINC FINGER HIT DOMAIN-CONTAINING PROTEIN 3"/>
    <property type="match status" value="1"/>
</dbReference>
<dbReference type="Pfam" id="PF25790">
    <property type="entry name" value="BCD1"/>
    <property type="match status" value="1"/>
</dbReference>
<gene>
    <name evidence="3" type="ORF">PVAG01_07935</name>
</gene>
<feature type="domain" description="BCD1 alpha/beta" evidence="2">
    <location>
        <begin position="61"/>
        <end position="256"/>
    </location>
</feature>
<organism evidence="3 4">
    <name type="scientific">Phlyctema vagabunda</name>
    <dbReference type="NCBI Taxonomy" id="108571"/>
    <lineage>
        <taxon>Eukaryota</taxon>
        <taxon>Fungi</taxon>
        <taxon>Dikarya</taxon>
        <taxon>Ascomycota</taxon>
        <taxon>Pezizomycotina</taxon>
        <taxon>Leotiomycetes</taxon>
        <taxon>Helotiales</taxon>
        <taxon>Dermateaceae</taxon>
        <taxon>Phlyctema</taxon>
    </lineage>
</organism>
<dbReference type="InterPro" id="IPR051639">
    <property type="entry name" value="BCD1"/>
</dbReference>
<dbReference type="EMBL" id="JBFCZG010000006">
    <property type="protein sequence ID" value="KAL3421489.1"/>
    <property type="molecule type" value="Genomic_DNA"/>
</dbReference>